<comment type="similarity">
    <text evidence="1 3">Belongs to the short-chain dehydrogenases/reductases (SDR) family.</text>
</comment>
<evidence type="ECO:0000313" key="4">
    <source>
        <dbReference type="EMBL" id="GBG12379.1"/>
    </source>
</evidence>
<dbReference type="PANTHER" id="PTHR44196">
    <property type="entry name" value="DEHYDROGENASE/REDUCTASE SDR FAMILY MEMBER 7B"/>
    <property type="match status" value="1"/>
</dbReference>
<evidence type="ECO:0000256" key="1">
    <source>
        <dbReference type="ARBA" id="ARBA00006484"/>
    </source>
</evidence>
<reference evidence="4 5" key="1">
    <citation type="submission" date="2017-08" db="EMBL/GenBank/DDBJ databases">
        <title>Substantial Increase in Enzyme Production by Combined Drug-Resistance Mutations in Paenibacillus agaridevorans.</title>
        <authorList>
            <person name="Tanaka Y."/>
            <person name="Funane K."/>
            <person name="Hosaka T."/>
            <person name="Shiwa Y."/>
            <person name="Fujita N."/>
            <person name="Miyazaki T."/>
            <person name="Yoshikawa H."/>
            <person name="Murakami K."/>
            <person name="Kasahara K."/>
            <person name="Inaoka T."/>
            <person name="Hiraga Y."/>
            <person name="Ochi K."/>
        </authorList>
    </citation>
    <scope>NUCLEOTIDE SEQUENCE [LARGE SCALE GENOMIC DNA]</scope>
    <source>
        <strain evidence="4 5">T-3040</strain>
    </source>
</reference>
<keyword evidence="5" id="KW-1185">Reference proteome</keyword>
<comment type="caution">
    <text evidence="4">The sequence shown here is derived from an EMBL/GenBank/DDBJ whole genome shotgun (WGS) entry which is preliminary data.</text>
</comment>
<dbReference type="RefSeq" id="WP_108996377.1">
    <property type="nucleotide sequence ID" value="NZ_BDQX01000458.1"/>
</dbReference>
<keyword evidence="2" id="KW-0560">Oxidoreductase</keyword>
<proteinExistence type="inferred from homology"/>
<dbReference type="Pfam" id="PF00106">
    <property type="entry name" value="adh_short"/>
    <property type="match status" value="1"/>
</dbReference>
<dbReference type="AlphaFoldDB" id="A0A2R5F2I6"/>
<dbReference type="Proteomes" id="UP000245202">
    <property type="component" value="Unassembled WGS sequence"/>
</dbReference>
<evidence type="ECO:0000256" key="2">
    <source>
        <dbReference type="ARBA" id="ARBA00023002"/>
    </source>
</evidence>
<evidence type="ECO:0000256" key="3">
    <source>
        <dbReference type="RuleBase" id="RU000363"/>
    </source>
</evidence>
<dbReference type="SUPFAM" id="SSF51735">
    <property type="entry name" value="NAD(P)-binding Rossmann-fold domains"/>
    <property type="match status" value="1"/>
</dbReference>
<dbReference type="GO" id="GO:0016020">
    <property type="term" value="C:membrane"/>
    <property type="evidence" value="ECO:0007669"/>
    <property type="project" value="TreeGrafter"/>
</dbReference>
<dbReference type="PRINTS" id="PR00081">
    <property type="entry name" value="GDHRDH"/>
</dbReference>
<gene>
    <name evidence="4" type="ORF">PAT3040_07254</name>
</gene>
<accession>A0A2R5F2I6</accession>
<dbReference type="CDD" id="cd05233">
    <property type="entry name" value="SDR_c"/>
    <property type="match status" value="1"/>
</dbReference>
<dbReference type="InterPro" id="IPR036291">
    <property type="entry name" value="NAD(P)-bd_dom_sf"/>
</dbReference>
<dbReference type="GO" id="GO:0016491">
    <property type="term" value="F:oxidoreductase activity"/>
    <property type="evidence" value="ECO:0007669"/>
    <property type="project" value="UniProtKB-KW"/>
</dbReference>
<evidence type="ECO:0000313" key="5">
    <source>
        <dbReference type="Proteomes" id="UP000245202"/>
    </source>
</evidence>
<dbReference type="PANTHER" id="PTHR44196:SF1">
    <property type="entry name" value="DEHYDROGENASE_REDUCTASE SDR FAMILY MEMBER 7B"/>
    <property type="match status" value="1"/>
</dbReference>
<dbReference type="Gene3D" id="3.40.50.720">
    <property type="entry name" value="NAD(P)-binding Rossmann-like Domain"/>
    <property type="match status" value="1"/>
</dbReference>
<dbReference type="InterPro" id="IPR002347">
    <property type="entry name" value="SDR_fam"/>
</dbReference>
<dbReference type="EMBL" id="BDQX01000458">
    <property type="protein sequence ID" value="GBG12379.1"/>
    <property type="molecule type" value="Genomic_DNA"/>
</dbReference>
<protein>
    <submittedName>
        <fullName evidence="4">Epimerase</fullName>
    </submittedName>
</protein>
<dbReference type="PRINTS" id="PR00080">
    <property type="entry name" value="SDRFAMILY"/>
</dbReference>
<name>A0A2R5F2I6_9BACL</name>
<sequence>MKSYSILERILFPRTRLSEMKLKEALSGKTVLITGASSGIGEQLAYLAGRSGGSLILTARREEKLLAVKRSIEEEAEGAKVSIFSADLRDAAQLEALHAFIRELPNQPDIVVSNAGLSIRRAIFDSLDRAHDFDRTIAINYTAPLRLLLGLIPGLRSNGGQIINISTINMSLIPFPHWSAYQASKAAFDTWFRSAAPELNAAGIATTSVYLPLVRTPMIAPTKAYESSPAMSAEHAAQLIARAIYTRQRRIRPWWLPFGELASLWGRGAWERAAPLLLRRRERR</sequence>
<organism evidence="4 5">
    <name type="scientific">Paenibacillus agaridevorans</name>
    <dbReference type="NCBI Taxonomy" id="171404"/>
    <lineage>
        <taxon>Bacteria</taxon>
        <taxon>Bacillati</taxon>
        <taxon>Bacillota</taxon>
        <taxon>Bacilli</taxon>
        <taxon>Bacillales</taxon>
        <taxon>Paenibacillaceae</taxon>
        <taxon>Paenibacillus</taxon>
    </lineage>
</organism>